<organism evidence="9 10">
    <name type="scientific">Lolium multiflorum</name>
    <name type="common">Italian ryegrass</name>
    <name type="synonym">Lolium perenne subsp. multiflorum</name>
    <dbReference type="NCBI Taxonomy" id="4521"/>
    <lineage>
        <taxon>Eukaryota</taxon>
        <taxon>Viridiplantae</taxon>
        <taxon>Streptophyta</taxon>
        <taxon>Embryophyta</taxon>
        <taxon>Tracheophyta</taxon>
        <taxon>Spermatophyta</taxon>
        <taxon>Magnoliopsida</taxon>
        <taxon>Liliopsida</taxon>
        <taxon>Poales</taxon>
        <taxon>Poaceae</taxon>
        <taxon>BOP clade</taxon>
        <taxon>Pooideae</taxon>
        <taxon>Poodae</taxon>
        <taxon>Poeae</taxon>
        <taxon>Poeae Chloroplast Group 2 (Poeae type)</taxon>
        <taxon>Loliodinae</taxon>
        <taxon>Loliinae</taxon>
        <taxon>Lolium</taxon>
    </lineage>
</organism>
<gene>
    <name evidence="9" type="ORF">QYE76_014623</name>
</gene>
<keyword evidence="4 8" id="KW-1133">Transmembrane helix</keyword>
<evidence type="ECO:0000256" key="4">
    <source>
        <dbReference type="ARBA" id="ARBA00022989"/>
    </source>
</evidence>
<evidence type="ECO:0000256" key="7">
    <source>
        <dbReference type="SAM" id="MobiDB-lite"/>
    </source>
</evidence>
<reference evidence="9" key="1">
    <citation type="submission" date="2023-07" db="EMBL/GenBank/DDBJ databases">
        <title>A chromosome-level genome assembly of Lolium multiflorum.</title>
        <authorList>
            <person name="Chen Y."/>
            <person name="Copetti D."/>
            <person name="Kolliker R."/>
            <person name="Studer B."/>
        </authorList>
    </citation>
    <scope>NUCLEOTIDE SEQUENCE</scope>
    <source>
        <strain evidence="9">02402/16</strain>
        <tissue evidence="9">Leaf</tissue>
    </source>
</reference>
<feature type="region of interest" description="Disordered" evidence="7">
    <location>
        <begin position="282"/>
        <end position="318"/>
    </location>
</feature>
<dbReference type="AlphaFoldDB" id="A0AAD8U121"/>
<sequence length="324" mass="33924">MDQKRIIVLAVVASLWVLSAILGFSAEGTKLTSSDVLWYYGQCYYPAKPARGLGICATIFLIIAQIIFAVVGGCCGFCHSRAIPSEKNRIIGVVCAVASWIAAVIAFALLAAGAAANAQGWRDGHSYGLCDVPRGGIFASGAVLTLAAMALAITSYLMLGTQTVAAAAPNTGAGEQVPAAAAPNKVGDEPRPAAAAGIAMGKPQVPQQPRPQDYGQAPPPKFTQQPRPQVFGQAPPPKFLQKPRPPKYQQSSAPPQGQGNVEHTYEVELQVEVDAHLEEQNGCGTTDLPEGGAQTSGGEHYISDLPEGEAQSYGGYFDDAEFKI</sequence>
<dbReference type="EMBL" id="JAUUTY010000001">
    <property type="protein sequence ID" value="KAK1697926.1"/>
    <property type="molecule type" value="Genomic_DNA"/>
</dbReference>
<evidence type="ECO:0000313" key="10">
    <source>
        <dbReference type="Proteomes" id="UP001231189"/>
    </source>
</evidence>
<feature type="transmembrane region" description="Helical" evidence="8">
    <location>
        <begin position="52"/>
        <end position="78"/>
    </location>
</feature>
<keyword evidence="10" id="KW-1185">Reference proteome</keyword>
<evidence type="ECO:0000313" key="9">
    <source>
        <dbReference type="EMBL" id="KAK1697926.1"/>
    </source>
</evidence>
<dbReference type="InterPro" id="IPR009606">
    <property type="entry name" value="DEAL/Modifying_wall_lignin1/2"/>
</dbReference>
<feature type="region of interest" description="Disordered" evidence="7">
    <location>
        <begin position="174"/>
        <end position="260"/>
    </location>
</feature>
<evidence type="ECO:0000256" key="2">
    <source>
        <dbReference type="ARBA" id="ARBA00022692"/>
    </source>
</evidence>
<dbReference type="Proteomes" id="UP001231189">
    <property type="component" value="Unassembled WGS sequence"/>
</dbReference>
<comment type="subcellular location">
    <subcellularLocation>
        <location evidence="1">Endomembrane system</location>
        <topology evidence="1">Multi-pass membrane protein</topology>
    </subcellularLocation>
</comment>
<comment type="similarity">
    <text evidence="6">Belongs to the DESIGUAL family.</text>
</comment>
<evidence type="ECO:0000256" key="6">
    <source>
        <dbReference type="ARBA" id="ARBA00029467"/>
    </source>
</evidence>
<accession>A0AAD8U121</accession>
<dbReference type="PANTHER" id="PTHR31769">
    <property type="entry name" value="OS07G0462200 PROTEIN-RELATED"/>
    <property type="match status" value="1"/>
</dbReference>
<protein>
    <submittedName>
        <fullName evidence="9">Uncharacterized protein</fullName>
    </submittedName>
</protein>
<dbReference type="InterPro" id="IPR052222">
    <property type="entry name" value="DESIGUAL"/>
</dbReference>
<keyword evidence="5 8" id="KW-0472">Membrane</keyword>
<proteinExistence type="inferred from homology"/>
<feature type="compositionally biased region" description="Polar residues" evidence="7">
    <location>
        <begin position="248"/>
        <end position="260"/>
    </location>
</feature>
<evidence type="ECO:0000256" key="3">
    <source>
        <dbReference type="ARBA" id="ARBA00022729"/>
    </source>
</evidence>
<feature type="transmembrane region" description="Helical" evidence="8">
    <location>
        <begin position="90"/>
        <end position="116"/>
    </location>
</feature>
<feature type="transmembrane region" description="Helical" evidence="8">
    <location>
        <begin position="136"/>
        <end position="159"/>
    </location>
</feature>
<dbReference type="GO" id="GO:0012505">
    <property type="term" value="C:endomembrane system"/>
    <property type="evidence" value="ECO:0007669"/>
    <property type="project" value="UniProtKB-SubCell"/>
</dbReference>
<evidence type="ECO:0000256" key="5">
    <source>
        <dbReference type="ARBA" id="ARBA00023136"/>
    </source>
</evidence>
<comment type="caution">
    <text evidence="9">The sequence shown here is derived from an EMBL/GenBank/DDBJ whole genome shotgun (WGS) entry which is preliminary data.</text>
</comment>
<evidence type="ECO:0000256" key="8">
    <source>
        <dbReference type="SAM" id="Phobius"/>
    </source>
</evidence>
<keyword evidence="2 8" id="KW-0812">Transmembrane</keyword>
<keyword evidence="3" id="KW-0732">Signal</keyword>
<evidence type="ECO:0000256" key="1">
    <source>
        <dbReference type="ARBA" id="ARBA00004127"/>
    </source>
</evidence>
<name>A0AAD8U121_LOLMU</name>
<dbReference type="Pfam" id="PF06749">
    <property type="entry name" value="DUF1218"/>
    <property type="match status" value="1"/>
</dbReference>